<protein>
    <submittedName>
        <fullName evidence="1">Uncharacterized protein</fullName>
    </submittedName>
</protein>
<gene>
    <name evidence="1" type="ORF">OM075_11755</name>
</gene>
<proteinExistence type="predicted"/>
<dbReference type="RefSeq" id="WP_301190713.1">
    <property type="nucleotide sequence ID" value="NZ_JAPDPJ010000024.1"/>
</dbReference>
<reference evidence="1" key="1">
    <citation type="submission" date="2022-10" db="EMBL/GenBank/DDBJ databases">
        <authorList>
            <person name="Yu W.X."/>
        </authorList>
    </citation>
    <scope>NUCLEOTIDE SEQUENCE</scope>
    <source>
        <strain evidence="1">AAT</strain>
    </source>
</reference>
<dbReference type="Proteomes" id="UP001209229">
    <property type="component" value="Unassembled WGS sequence"/>
</dbReference>
<keyword evidence="2" id="KW-1185">Reference proteome</keyword>
<dbReference type="EMBL" id="JAPDPJ010000024">
    <property type="protein sequence ID" value="MCW3787148.1"/>
    <property type="molecule type" value="Genomic_DNA"/>
</dbReference>
<evidence type="ECO:0000313" key="1">
    <source>
        <dbReference type="EMBL" id="MCW3787148.1"/>
    </source>
</evidence>
<dbReference type="AlphaFoldDB" id="A0AAE3M4Y4"/>
<sequence length="148" mass="17437">MDLKIDTPNFRIRLDNEVGYLKVIGYQNEESTMFFSNTIKDLLKQYPHQRFASLCDLQELILDKPKNARIVNHTIKEIADQIEFKYNAIVISPKFLKIVEAFIFSFYLNNANIKSKIFFNHKSAIEWLEKNGFQLDEIKSHLIENHAI</sequence>
<comment type="caution">
    <text evidence="1">The sequence shown here is derived from an EMBL/GenBank/DDBJ whole genome shotgun (WGS) entry which is preliminary data.</text>
</comment>
<organism evidence="1 2">
    <name type="scientific">Plebeiibacterium sediminum</name>
    <dbReference type="NCBI Taxonomy" id="2992112"/>
    <lineage>
        <taxon>Bacteria</taxon>
        <taxon>Pseudomonadati</taxon>
        <taxon>Bacteroidota</taxon>
        <taxon>Bacteroidia</taxon>
        <taxon>Marinilabiliales</taxon>
        <taxon>Marinilabiliaceae</taxon>
        <taxon>Plebeiibacterium</taxon>
    </lineage>
</organism>
<accession>A0AAE3M4Y4</accession>
<evidence type="ECO:0000313" key="2">
    <source>
        <dbReference type="Proteomes" id="UP001209229"/>
    </source>
</evidence>
<name>A0AAE3M4Y4_9BACT</name>